<proteinExistence type="predicted"/>
<evidence type="ECO:0000256" key="12">
    <source>
        <dbReference type="ARBA" id="ARBA00023242"/>
    </source>
</evidence>
<dbReference type="AlphaFoldDB" id="A0A1C7NDD1"/>
<evidence type="ECO:0000256" key="7">
    <source>
        <dbReference type="ARBA" id="ARBA00022679"/>
    </source>
</evidence>
<feature type="compositionally biased region" description="Polar residues" evidence="16">
    <location>
        <begin position="264"/>
        <end position="273"/>
    </location>
</feature>
<organism evidence="18 19">
    <name type="scientific">Choanephora cucurbitarum</name>
    <dbReference type="NCBI Taxonomy" id="101091"/>
    <lineage>
        <taxon>Eukaryota</taxon>
        <taxon>Fungi</taxon>
        <taxon>Fungi incertae sedis</taxon>
        <taxon>Mucoromycota</taxon>
        <taxon>Mucoromycotina</taxon>
        <taxon>Mucoromycetes</taxon>
        <taxon>Mucorales</taxon>
        <taxon>Mucorineae</taxon>
        <taxon>Choanephoraceae</taxon>
        <taxon>Choanephoroideae</taxon>
        <taxon>Choanephora</taxon>
    </lineage>
</organism>
<evidence type="ECO:0000256" key="10">
    <source>
        <dbReference type="ARBA" id="ARBA00022786"/>
    </source>
</evidence>
<dbReference type="GO" id="GO:0036297">
    <property type="term" value="P:interstrand cross-link repair"/>
    <property type="evidence" value="ECO:0007669"/>
    <property type="project" value="InterPro"/>
</dbReference>
<feature type="compositionally biased region" description="Polar residues" evidence="16">
    <location>
        <begin position="227"/>
        <end position="252"/>
    </location>
</feature>
<dbReference type="Proteomes" id="UP000093000">
    <property type="component" value="Unassembled WGS sequence"/>
</dbReference>
<evidence type="ECO:0000256" key="9">
    <source>
        <dbReference type="ARBA" id="ARBA00022763"/>
    </source>
</evidence>
<dbReference type="SUPFAM" id="SSF50978">
    <property type="entry name" value="WD40 repeat-like"/>
    <property type="match status" value="1"/>
</dbReference>
<comment type="subcellular location">
    <subcellularLocation>
        <location evidence="2">Cytoplasm</location>
    </subcellularLocation>
    <subcellularLocation>
        <location evidence="13">Nucleus</location>
        <location evidence="13">Nuclear body</location>
    </subcellularLocation>
</comment>
<evidence type="ECO:0000256" key="13">
    <source>
        <dbReference type="ARBA" id="ARBA00034306"/>
    </source>
</evidence>
<dbReference type="GO" id="GO:0008270">
    <property type="term" value="F:zinc ion binding"/>
    <property type="evidence" value="ECO:0007669"/>
    <property type="project" value="UniProtKB-KW"/>
</dbReference>
<dbReference type="GO" id="GO:0061630">
    <property type="term" value="F:ubiquitin protein ligase activity"/>
    <property type="evidence" value="ECO:0007669"/>
    <property type="project" value="UniProtKB-EC"/>
</dbReference>
<evidence type="ECO:0000256" key="14">
    <source>
        <dbReference type="PROSITE-ProRule" id="PRU00175"/>
    </source>
</evidence>
<protein>
    <recommendedName>
        <fullName evidence="4">RING-type E3 ubiquitin transferase</fullName>
        <ecNumber evidence="4">2.3.2.27</ecNumber>
    </recommendedName>
</protein>
<keyword evidence="7" id="KW-0808">Transferase</keyword>
<keyword evidence="5" id="KW-0963">Cytoplasm</keyword>
<dbReference type="Gene3D" id="3.30.40.10">
    <property type="entry name" value="Zinc/RING finger domain, C3HC4 (zinc finger)"/>
    <property type="match status" value="1"/>
</dbReference>
<keyword evidence="11" id="KW-0234">DNA repair</keyword>
<keyword evidence="19" id="KW-1185">Reference proteome</keyword>
<evidence type="ECO:0000313" key="19">
    <source>
        <dbReference type="Proteomes" id="UP000093000"/>
    </source>
</evidence>
<dbReference type="InterPro" id="IPR037381">
    <property type="entry name" value="RFWD3"/>
</dbReference>
<keyword evidence="12" id="KW-0539">Nucleus</keyword>
<name>A0A1C7NDD1_9FUNG</name>
<evidence type="ECO:0000259" key="17">
    <source>
        <dbReference type="PROSITE" id="PS50089"/>
    </source>
</evidence>
<comment type="caution">
    <text evidence="18">The sequence shown here is derived from an EMBL/GenBank/DDBJ whole genome shotgun (WGS) entry which is preliminary data.</text>
</comment>
<dbReference type="STRING" id="101091.A0A1C7NDD1"/>
<dbReference type="Pfam" id="PF23419">
    <property type="entry name" value="WD40_RFWD3"/>
    <property type="match status" value="1"/>
</dbReference>
<dbReference type="InterPro" id="IPR056527">
    <property type="entry name" value="WD40_RFWD3"/>
</dbReference>
<dbReference type="OrthoDB" id="8062037at2759"/>
<evidence type="ECO:0000313" key="18">
    <source>
        <dbReference type="EMBL" id="OBZ87122.1"/>
    </source>
</evidence>
<comment type="catalytic activity">
    <reaction evidence="1">
        <text>S-ubiquitinyl-[E2 ubiquitin-conjugating enzyme]-L-cysteine + [acceptor protein]-L-lysine = [E2 ubiquitin-conjugating enzyme]-L-cysteine + N(6)-ubiquitinyl-[acceptor protein]-L-lysine.</text>
        <dbReference type="EC" id="2.3.2.27"/>
    </reaction>
</comment>
<evidence type="ECO:0000256" key="8">
    <source>
        <dbReference type="ARBA" id="ARBA00022737"/>
    </source>
</evidence>
<evidence type="ECO:0000256" key="15">
    <source>
        <dbReference type="SAM" id="Coils"/>
    </source>
</evidence>
<dbReference type="GO" id="GO:0005737">
    <property type="term" value="C:cytoplasm"/>
    <property type="evidence" value="ECO:0007669"/>
    <property type="project" value="UniProtKB-SubCell"/>
</dbReference>
<feature type="compositionally biased region" description="Acidic residues" evidence="16">
    <location>
        <begin position="203"/>
        <end position="224"/>
    </location>
</feature>
<evidence type="ECO:0000256" key="2">
    <source>
        <dbReference type="ARBA" id="ARBA00004496"/>
    </source>
</evidence>
<evidence type="ECO:0000256" key="11">
    <source>
        <dbReference type="ARBA" id="ARBA00023204"/>
    </source>
</evidence>
<keyword evidence="10" id="KW-0833">Ubl conjugation pathway</keyword>
<keyword evidence="14" id="KW-0863">Zinc-finger</keyword>
<keyword evidence="14" id="KW-0479">Metal-binding</keyword>
<evidence type="ECO:0000256" key="16">
    <source>
        <dbReference type="SAM" id="MobiDB-lite"/>
    </source>
</evidence>
<keyword evidence="9" id="KW-0227">DNA damage</keyword>
<keyword evidence="14" id="KW-0862">Zinc</keyword>
<evidence type="ECO:0000256" key="6">
    <source>
        <dbReference type="ARBA" id="ARBA00022574"/>
    </source>
</evidence>
<feature type="coiled-coil region" evidence="15">
    <location>
        <begin position="110"/>
        <end position="151"/>
    </location>
</feature>
<evidence type="ECO:0000256" key="1">
    <source>
        <dbReference type="ARBA" id="ARBA00000900"/>
    </source>
</evidence>
<dbReference type="Pfam" id="PF13639">
    <property type="entry name" value="zf-RING_2"/>
    <property type="match status" value="1"/>
</dbReference>
<keyword evidence="15" id="KW-0175">Coiled coil</keyword>
<dbReference type="SUPFAM" id="SSF57850">
    <property type="entry name" value="RING/U-box"/>
    <property type="match status" value="1"/>
</dbReference>
<dbReference type="InterPro" id="IPR001841">
    <property type="entry name" value="Znf_RING"/>
</dbReference>
<dbReference type="EC" id="2.3.2.27" evidence="4"/>
<evidence type="ECO:0000256" key="5">
    <source>
        <dbReference type="ARBA" id="ARBA00022490"/>
    </source>
</evidence>
<feature type="region of interest" description="Disordered" evidence="16">
    <location>
        <begin position="197"/>
        <end position="273"/>
    </location>
</feature>
<keyword evidence="8" id="KW-0677">Repeat</keyword>
<dbReference type="GO" id="GO:0016567">
    <property type="term" value="P:protein ubiquitination"/>
    <property type="evidence" value="ECO:0007669"/>
    <property type="project" value="InterPro"/>
</dbReference>
<dbReference type="InterPro" id="IPR013083">
    <property type="entry name" value="Znf_RING/FYVE/PHD"/>
</dbReference>
<dbReference type="InParanoid" id="A0A1C7NDD1"/>
<reference evidence="18 19" key="1">
    <citation type="submission" date="2016-03" db="EMBL/GenBank/DDBJ databases">
        <title>Choanephora cucurbitarum.</title>
        <authorList>
            <person name="Min B."/>
            <person name="Park H."/>
            <person name="Park J.-H."/>
            <person name="Shin H.-D."/>
            <person name="Choi I.-G."/>
        </authorList>
    </citation>
    <scope>NUCLEOTIDE SEQUENCE [LARGE SCALE GENOMIC DNA]</scope>
    <source>
        <strain evidence="18 19">KUS-F28377</strain>
    </source>
</reference>
<dbReference type="EMBL" id="LUGH01000244">
    <property type="protein sequence ID" value="OBZ87122.1"/>
    <property type="molecule type" value="Genomic_DNA"/>
</dbReference>
<dbReference type="Gene3D" id="2.130.10.10">
    <property type="entry name" value="YVTN repeat-like/Quinoprotein amine dehydrogenase"/>
    <property type="match status" value="1"/>
</dbReference>
<gene>
    <name evidence="18" type="primary">RFWD3_0</name>
    <name evidence="18" type="ORF">A0J61_04819</name>
</gene>
<evidence type="ECO:0000256" key="3">
    <source>
        <dbReference type="ARBA" id="ARBA00004906"/>
    </source>
</evidence>
<dbReference type="InterPro" id="IPR015943">
    <property type="entry name" value="WD40/YVTN_repeat-like_dom_sf"/>
</dbReference>
<dbReference type="PROSITE" id="PS50089">
    <property type="entry name" value="ZF_RING_2"/>
    <property type="match status" value="1"/>
</dbReference>
<dbReference type="PANTHER" id="PTHR16047:SF7">
    <property type="entry name" value="E3 UBIQUITIN-PROTEIN LIGASE RFWD3"/>
    <property type="match status" value="1"/>
</dbReference>
<keyword evidence="6" id="KW-0853">WD repeat</keyword>
<evidence type="ECO:0000256" key="4">
    <source>
        <dbReference type="ARBA" id="ARBA00012483"/>
    </source>
</evidence>
<dbReference type="InterPro" id="IPR036322">
    <property type="entry name" value="WD40_repeat_dom_sf"/>
</dbReference>
<sequence>MSLTRVVDHVNDPTQKRCKLDLDSQSEEDDDSYMCTICSETWSSRGEHCLVSLKCGHLFGKKCIVRWIMDRSRKLGGSKAPCPMCMKAARQSDIRIVIPTRLAVKDITQSDLLKRELEALKIQIKESEKELELARLGLSLHKRELEKAKRQMSVLYPLSPEELALAEQISLESITEESVPEQPSPGQSVAEQLMDKEPATEEPMNEEPVNEEPATEESMNEETSSEQPSSDQPVTEQSSLQQPIETTSTSDQLDTEYSMRAQPIRTSTTKSQLPYSIVGSKRLSETRQVARVMTLNPEDQLAYISFKSNQHQHGIMTLDLATMTPHFTSLHENLVRDVRHSHFDKLILSTGLDKTAKLGSLQPGSQLSVSLSTAGWSCCFDALDANQFYIGLADSTIVAFDRRYPAEPYRSYQHPDISKTPLHSLFSTVQNHQSVLYGANLTQPFFYDTLTSHARFMTWLISDDKPYSFTRHAHHDAYLLSCRSKSLTRHYLFQPDQQQPMVVHSPFAQRGLTRTHAYGKENLADSIFCYAQEERGSLCLYQSGRELQQFQIHSAPLDIQPYYQDRFAFLTDNRFFLLQPTSFSSL</sequence>
<feature type="domain" description="RING-type" evidence="17">
    <location>
        <begin position="35"/>
        <end position="85"/>
    </location>
</feature>
<dbReference type="CDD" id="cd16450">
    <property type="entry name" value="mRING-C3HGC3_RFWD3"/>
    <property type="match status" value="1"/>
</dbReference>
<dbReference type="SMART" id="SM00184">
    <property type="entry name" value="RING"/>
    <property type="match status" value="1"/>
</dbReference>
<dbReference type="PANTHER" id="PTHR16047">
    <property type="entry name" value="RFWD3 PROTEIN"/>
    <property type="match status" value="1"/>
</dbReference>
<dbReference type="GO" id="GO:0016604">
    <property type="term" value="C:nuclear body"/>
    <property type="evidence" value="ECO:0007669"/>
    <property type="project" value="UniProtKB-SubCell"/>
</dbReference>
<accession>A0A1C7NDD1</accession>
<comment type="pathway">
    <text evidence="3">Protein modification; protein ubiquitination.</text>
</comment>